<dbReference type="Gene3D" id="1.10.3520.10">
    <property type="entry name" value="Glycolipid transfer protein"/>
    <property type="match status" value="1"/>
</dbReference>
<keyword evidence="1" id="KW-0813">Transport</keyword>
<dbReference type="GO" id="GO:0005829">
    <property type="term" value="C:cytosol"/>
    <property type="evidence" value="ECO:0007669"/>
    <property type="project" value="TreeGrafter"/>
</dbReference>
<feature type="domain" description="Glycolipid transfer protein" evidence="2">
    <location>
        <begin position="29"/>
        <end position="167"/>
    </location>
</feature>
<dbReference type="GO" id="GO:1902387">
    <property type="term" value="F:ceramide 1-phosphate binding"/>
    <property type="evidence" value="ECO:0007669"/>
    <property type="project" value="TreeGrafter"/>
</dbReference>
<proteinExistence type="predicted"/>
<accession>A0A1E1W7I8</accession>
<dbReference type="PANTHER" id="PTHR10219">
    <property type="entry name" value="GLYCOLIPID TRANSFER PROTEIN-RELATED"/>
    <property type="match status" value="1"/>
</dbReference>
<evidence type="ECO:0000313" key="3">
    <source>
        <dbReference type="EMBL" id="JAT82915.1"/>
    </source>
</evidence>
<dbReference type="OrthoDB" id="205255at2759"/>
<reference evidence="3" key="1">
    <citation type="submission" date="2015-09" db="EMBL/GenBank/DDBJ databases">
        <title>De novo assembly of Pectinophora gossypiella (Pink Bollworm) gut transcriptome.</title>
        <authorList>
            <person name="Tassone E.E."/>
        </authorList>
    </citation>
    <scope>NUCLEOTIDE SEQUENCE</scope>
</reference>
<dbReference type="InterPro" id="IPR014830">
    <property type="entry name" value="Glycolipid_transfer_prot_dom"/>
</dbReference>
<dbReference type="Pfam" id="PF08718">
    <property type="entry name" value="GLTP"/>
    <property type="match status" value="1"/>
</dbReference>
<dbReference type="SUPFAM" id="SSF110004">
    <property type="entry name" value="Glycolipid transfer protein, GLTP"/>
    <property type="match status" value="1"/>
</dbReference>
<dbReference type="PANTHER" id="PTHR10219:SF25">
    <property type="entry name" value="PLECKSTRIN HOMOLOGY DOMAIN-CONTAINING FAMILY A MEMBER 8"/>
    <property type="match status" value="1"/>
</dbReference>
<organism evidence="3">
    <name type="scientific">Pectinophora gossypiella</name>
    <name type="common">Cotton pink bollworm</name>
    <name type="synonym">Depressaria gossypiella</name>
    <dbReference type="NCBI Taxonomy" id="13191"/>
    <lineage>
        <taxon>Eukaryota</taxon>
        <taxon>Metazoa</taxon>
        <taxon>Ecdysozoa</taxon>
        <taxon>Arthropoda</taxon>
        <taxon>Hexapoda</taxon>
        <taxon>Insecta</taxon>
        <taxon>Pterygota</taxon>
        <taxon>Neoptera</taxon>
        <taxon>Endopterygota</taxon>
        <taxon>Lepidoptera</taxon>
        <taxon>Glossata</taxon>
        <taxon>Ditrysia</taxon>
        <taxon>Gelechioidea</taxon>
        <taxon>Gelechiidae</taxon>
        <taxon>Apatetrinae</taxon>
        <taxon>Pectinophora</taxon>
    </lineage>
</organism>
<dbReference type="GO" id="GO:1902388">
    <property type="term" value="F:ceramide 1-phosphate transfer activity"/>
    <property type="evidence" value="ECO:0007669"/>
    <property type="project" value="TreeGrafter"/>
</dbReference>
<evidence type="ECO:0000259" key="2">
    <source>
        <dbReference type="Pfam" id="PF08718"/>
    </source>
</evidence>
<dbReference type="InterPro" id="IPR036497">
    <property type="entry name" value="GLTP_sf"/>
</dbReference>
<dbReference type="EMBL" id="GDQN01008139">
    <property type="protein sequence ID" value="JAT82915.1"/>
    <property type="molecule type" value="Transcribed_RNA"/>
</dbReference>
<protein>
    <recommendedName>
        <fullName evidence="2">Glycolipid transfer protein domain-containing protein</fullName>
    </recommendedName>
</protein>
<name>A0A1E1W7I8_PECGO</name>
<dbReference type="GO" id="GO:0016020">
    <property type="term" value="C:membrane"/>
    <property type="evidence" value="ECO:0007669"/>
    <property type="project" value="TreeGrafter"/>
</dbReference>
<sequence length="208" mass="24120">MASASNSQLESQKFYQIIKHFPLVIDGKINIKGFLEAASDLILLVERLGKVFAPVKYDMQGNIDKIKKYYVYDDNSCLLELMLNDKTKDRPGIESVVWLNRAIHFYELIFEEVINCVQSNQLDVATKKLFTVAYEGSVKKYHNWVTQQIFTFICKMAPTLRQMLKAIEAEGDLKIFTETLTTYNIKLHLIRCKIDDFVKENSLFDETL</sequence>
<evidence type="ECO:0000256" key="1">
    <source>
        <dbReference type="ARBA" id="ARBA00022448"/>
    </source>
</evidence>
<dbReference type="AlphaFoldDB" id="A0A1E1W7I8"/>
<gene>
    <name evidence="3" type="ORF">g.14882</name>
</gene>